<dbReference type="InterPro" id="IPR010563">
    <property type="entry name" value="TraK_N"/>
</dbReference>
<accession>A0AA95GZH1</accession>
<dbReference type="NCBIfam" id="TIGR02756">
    <property type="entry name" value="TraK_Ftype"/>
    <property type="match status" value="1"/>
</dbReference>
<protein>
    <submittedName>
        <fullName evidence="4">Type-F conjugative transfer system secretin TraK</fullName>
    </submittedName>
</protein>
<feature type="domain" description="TraK N-terminal" evidence="2">
    <location>
        <begin position="34"/>
        <end position="122"/>
    </location>
</feature>
<proteinExistence type="predicted"/>
<evidence type="ECO:0000259" key="3">
    <source>
        <dbReference type="Pfam" id="PF23536"/>
    </source>
</evidence>
<gene>
    <name evidence="4" type="primary">traK</name>
    <name evidence="4" type="ORF">QE210_19665</name>
</gene>
<evidence type="ECO:0000313" key="5">
    <source>
        <dbReference type="Proteomes" id="UP001177595"/>
    </source>
</evidence>
<feature type="domain" description="TraK C-terminal" evidence="3">
    <location>
        <begin position="134"/>
        <end position="238"/>
    </location>
</feature>
<organism evidence="4 5">
    <name type="scientific">Arsenophonus nasoniae</name>
    <name type="common">son-killer infecting Nasonia vitripennis</name>
    <dbReference type="NCBI Taxonomy" id="638"/>
    <lineage>
        <taxon>Bacteria</taxon>
        <taxon>Pseudomonadati</taxon>
        <taxon>Pseudomonadota</taxon>
        <taxon>Gammaproteobacteria</taxon>
        <taxon>Enterobacterales</taxon>
        <taxon>Morganellaceae</taxon>
        <taxon>Arsenophonus</taxon>
    </lineage>
</organism>
<evidence type="ECO:0000259" key="2">
    <source>
        <dbReference type="Pfam" id="PF06586"/>
    </source>
</evidence>
<dbReference type="AlphaFoldDB" id="A0AA95GZH1"/>
<geneLocation type="plasmid" evidence="4 5">
    <name>paPv4</name>
</geneLocation>
<dbReference type="InterPro" id="IPR014126">
    <property type="entry name" value="TraK_Ftype"/>
</dbReference>
<keyword evidence="1" id="KW-0732">Signal</keyword>
<dbReference type="Pfam" id="PF06586">
    <property type="entry name" value="TraK_N"/>
    <property type="match status" value="1"/>
</dbReference>
<feature type="signal peptide" evidence="1">
    <location>
        <begin position="1"/>
        <end position="25"/>
    </location>
</feature>
<dbReference type="Proteomes" id="UP001177595">
    <property type="component" value="Plasmid paPv4"/>
</dbReference>
<feature type="chain" id="PRO_5041648971" evidence="1">
    <location>
        <begin position="26"/>
        <end position="247"/>
    </location>
</feature>
<dbReference type="InterPro" id="IPR055397">
    <property type="entry name" value="TraK_C"/>
</dbReference>
<sequence>MQRLKFRMRIIALLMGMMMPNVGQAITTPTVMTLPDGGQAAIAFSSSEANLLTIAGDRITAVIPPVGVMQNLKSTANGSVVFTALGKKPFTFVVETERGHNFSLRAVPTERTGRTIQIVSQLGGVNSAAKIWEQTQPYEALLVDIQRRLLAGFPPTTYQSIPVTRENLSTPLGFSAKAEKVWAGHQLKVIQFTVTNQQAFSRPVVETDFWQPGTRAIGFSHPVQSLAAGQSMSLFVIRSDEVTHGEH</sequence>
<evidence type="ECO:0000256" key="1">
    <source>
        <dbReference type="SAM" id="SignalP"/>
    </source>
</evidence>
<keyword evidence="4" id="KW-0614">Plasmid</keyword>
<reference evidence="4" key="1">
    <citation type="submission" date="2023-04" db="EMBL/GenBank/DDBJ databases">
        <title>Genome dynamics across the evolutionary transition to endosymbiosis.</title>
        <authorList>
            <person name="Siozios S."/>
            <person name="Nadal-Jimenez P."/>
            <person name="Azagi T."/>
            <person name="Sprong H."/>
            <person name="Frost C.L."/>
            <person name="Parratt S.R."/>
            <person name="Taylor G."/>
            <person name="Brettell L."/>
            <person name="Lew K.C."/>
            <person name="Croft L."/>
            <person name="King K.C."/>
            <person name="Brockhurst M.A."/>
            <person name="Hypsa V."/>
            <person name="Novakova E."/>
            <person name="Darby A.C."/>
            <person name="Hurst G.D.D."/>
        </authorList>
    </citation>
    <scope>NUCLEOTIDE SEQUENCE</scope>
    <source>
        <strain evidence="4">APv</strain>
        <plasmid evidence="4">paPv4</plasmid>
    </source>
</reference>
<dbReference type="NCBIfam" id="NF010296">
    <property type="entry name" value="PRK13736.1"/>
    <property type="match status" value="1"/>
</dbReference>
<evidence type="ECO:0000313" key="4">
    <source>
        <dbReference type="EMBL" id="WGM03640.1"/>
    </source>
</evidence>
<dbReference type="Pfam" id="PF23536">
    <property type="entry name" value="TraK_C"/>
    <property type="match status" value="1"/>
</dbReference>
<dbReference type="RefSeq" id="WP_280626871.1">
    <property type="nucleotide sequence ID" value="NZ_CP123508.1"/>
</dbReference>
<name>A0AA95GZH1_9GAMM</name>
<dbReference type="EMBL" id="CP123508">
    <property type="protein sequence ID" value="WGM03640.1"/>
    <property type="molecule type" value="Genomic_DNA"/>
</dbReference>